<comment type="caution">
    <text evidence="1">The sequence shown here is derived from an EMBL/GenBank/DDBJ whole genome shotgun (WGS) entry which is preliminary data.</text>
</comment>
<keyword evidence="2" id="KW-1185">Reference proteome</keyword>
<dbReference type="AlphaFoldDB" id="A0A7W7YNP2"/>
<evidence type="ECO:0000313" key="1">
    <source>
        <dbReference type="EMBL" id="MBB5039533.1"/>
    </source>
</evidence>
<protein>
    <submittedName>
        <fullName evidence="1">Uncharacterized protein</fullName>
    </submittedName>
</protein>
<organism evidence="1 2">
    <name type="scientific">Prosthecobacter dejongeii</name>
    <dbReference type="NCBI Taxonomy" id="48465"/>
    <lineage>
        <taxon>Bacteria</taxon>
        <taxon>Pseudomonadati</taxon>
        <taxon>Verrucomicrobiota</taxon>
        <taxon>Verrucomicrobiia</taxon>
        <taxon>Verrucomicrobiales</taxon>
        <taxon>Verrucomicrobiaceae</taxon>
        <taxon>Prosthecobacter</taxon>
    </lineage>
</organism>
<sequence length="76" mass="8495">MLAFQQTMIGKEQGTTDLHIQDEFSCLRTLVLLVQLGRECRPDVFGVIRAAIAQLSSPNYPAFFEDTKSFLGAFVL</sequence>
<accession>A0A7W7YNP2</accession>
<dbReference type="Proteomes" id="UP000534294">
    <property type="component" value="Unassembled WGS sequence"/>
</dbReference>
<dbReference type="EMBL" id="JACHIF010000009">
    <property type="protein sequence ID" value="MBB5039533.1"/>
    <property type="molecule type" value="Genomic_DNA"/>
</dbReference>
<reference evidence="1 2" key="1">
    <citation type="submission" date="2020-08" db="EMBL/GenBank/DDBJ databases">
        <title>Genomic Encyclopedia of Type Strains, Phase IV (KMG-IV): sequencing the most valuable type-strain genomes for metagenomic binning, comparative biology and taxonomic classification.</title>
        <authorList>
            <person name="Goeker M."/>
        </authorList>
    </citation>
    <scope>NUCLEOTIDE SEQUENCE [LARGE SCALE GENOMIC DNA]</scope>
    <source>
        <strain evidence="1 2">DSM 12251</strain>
    </source>
</reference>
<evidence type="ECO:0000313" key="2">
    <source>
        <dbReference type="Proteomes" id="UP000534294"/>
    </source>
</evidence>
<gene>
    <name evidence="1" type="ORF">HNQ64_003808</name>
</gene>
<name>A0A7W7YNP2_9BACT</name>
<proteinExistence type="predicted"/>